<feature type="domain" description="Leucine-binding protein" evidence="5">
    <location>
        <begin position="28"/>
        <end position="365"/>
    </location>
</feature>
<evidence type="ECO:0000313" key="7">
    <source>
        <dbReference type="Proteomes" id="UP000001052"/>
    </source>
</evidence>
<name>C8X5B7_DESRD</name>
<evidence type="ECO:0000256" key="1">
    <source>
        <dbReference type="ARBA" id="ARBA00010062"/>
    </source>
</evidence>
<dbReference type="PROSITE" id="PS51257">
    <property type="entry name" value="PROKAR_LIPOPROTEIN"/>
    <property type="match status" value="1"/>
</dbReference>
<organism evidence="6 7">
    <name type="scientific">Desulfohalobium retbaense (strain ATCC 49708 / DSM 5692 / JCM 16813 / HR100)</name>
    <dbReference type="NCBI Taxonomy" id="485915"/>
    <lineage>
        <taxon>Bacteria</taxon>
        <taxon>Pseudomonadati</taxon>
        <taxon>Thermodesulfobacteriota</taxon>
        <taxon>Desulfovibrionia</taxon>
        <taxon>Desulfovibrionales</taxon>
        <taxon>Desulfohalobiaceae</taxon>
        <taxon>Desulfohalobium</taxon>
    </lineage>
</organism>
<dbReference type="PANTHER" id="PTHR47151:SF2">
    <property type="entry name" value="AMINO ACID BINDING PROTEIN"/>
    <property type="match status" value="1"/>
</dbReference>
<dbReference type="KEGG" id="drt:Dret_2331"/>
<dbReference type="GO" id="GO:0006865">
    <property type="term" value="P:amino acid transport"/>
    <property type="evidence" value="ECO:0007669"/>
    <property type="project" value="UniProtKB-KW"/>
</dbReference>
<reference evidence="6 7" key="2">
    <citation type="journal article" date="2010" name="Stand. Genomic Sci.">
        <title>Complete genome sequence of Desulfohalobium retbaense type strain (HR(100)).</title>
        <authorList>
            <person name="Spring S."/>
            <person name="Nolan M."/>
            <person name="Lapidus A."/>
            <person name="Glavina Del Rio T."/>
            <person name="Copeland A."/>
            <person name="Tice H."/>
            <person name="Cheng J.F."/>
            <person name="Lucas S."/>
            <person name="Land M."/>
            <person name="Chen F."/>
            <person name="Bruce D."/>
            <person name="Goodwin L."/>
            <person name="Pitluck S."/>
            <person name="Ivanova N."/>
            <person name="Mavromatis K."/>
            <person name="Mikhailova N."/>
            <person name="Pati A."/>
            <person name="Chen A."/>
            <person name="Palaniappan K."/>
            <person name="Hauser L."/>
            <person name="Chang Y.J."/>
            <person name="Jeffries C.D."/>
            <person name="Munk C."/>
            <person name="Kiss H."/>
            <person name="Chain P."/>
            <person name="Han C."/>
            <person name="Brettin T."/>
            <person name="Detter J.C."/>
            <person name="Schuler E."/>
            <person name="Goker M."/>
            <person name="Rohde M."/>
            <person name="Bristow J."/>
            <person name="Eisen J.A."/>
            <person name="Markowitz V."/>
            <person name="Hugenholtz P."/>
            <person name="Kyrpides N.C."/>
            <person name="Klenk H.P."/>
        </authorList>
    </citation>
    <scope>NUCLEOTIDE SEQUENCE [LARGE SCALE GENOMIC DNA]</scope>
    <source>
        <strain evidence="6 7">DSM 5692</strain>
    </source>
</reference>
<keyword evidence="2" id="KW-0813">Transport</keyword>
<accession>C8X5B7</accession>
<evidence type="ECO:0000256" key="3">
    <source>
        <dbReference type="ARBA" id="ARBA00022729"/>
    </source>
</evidence>
<dbReference type="eggNOG" id="COG0683">
    <property type="taxonomic scope" value="Bacteria"/>
</dbReference>
<dbReference type="InterPro" id="IPR000709">
    <property type="entry name" value="Leu_Ile_Val-bd"/>
</dbReference>
<dbReference type="Gene3D" id="3.40.50.2300">
    <property type="match status" value="2"/>
</dbReference>
<evidence type="ECO:0000313" key="6">
    <source>
        <dbReference type="EMBL" id="ACV69614.1"/>
    </source>
</evidence>
<evidence type="ECO:0000259" key="5">
    <source>
        <dbReference type="Pfam" id="PF13458"/>
    </source>
</evidence>
<dbReference type="OrthoDB" id="9783240at2"/>
<evidence type="ECO:0000256" key="2">
    <source>
        <dbReference type="ARBA" id="ARBA00022448"/>
    </source>
</evidence>
<dbReference type="InterPro" id="IPR028081">
    <property type="entry name" value="Leu-bd"/>
</dbReference>
<dbReference type="Proteomes" id="UP000001052">
    <property type="component" value="Chromosome"/>
</dbReference>
<protein>
    <submittedName>
        <fullName evidence="6">Extracellular ligand-binding receptor</fullName>
    </submittedName>
</protein>
<gene>
    <name evidence="6" type="ordered locus">Dret_2331</name>
</gene>
<reference evidence="7" key="1">
    <citation type="submission" date="2009-09" db="EMBL/GenBank/DDBJ databases">
        <title>The complete chromosome of Desulfohalobium retbaense DSM 5692.</title>
        <authorList>
            <consortium name="US DOE Joint Genome Institute (JGI-PGF)"/>
            <person name="Lucas S."/>
            <person name="Copeland A."/>
            <person name="Lapidus A."/>
            <person name="Glavina del Rio T."/>
            <person name="Dalin E."/>
            <person name="Tice H."/>
            <person name="Bruce D."/>
            <person name="Goodwin L."/>
            <person name="Pitluck S."/>
            <person name="Kyrpides N."/>
            <person name="Mavromatis K."/>
            <person name="Ivanova N."/>
            <person name="Mikhailova N."/>
            <person name="Munk A.C."/>
            <person name="Brettin T."/>
            <person name="Detter J.C."/>
            <person name="Han C."/>
            <person name="Tapia R."/>
            <person name="Larimer F."/>
            <person name="Land M."/>
            <person name="Hauser L."/>
            <person name="Markowitz V."/>
            <person name="Cheng J.-F."/>
            <person name="Hugenholtz P."/>
            <person name="Woyke T."/>
            <person name="Wu D."/>
            <person name="Spring S."/>
            <person name="Klenk H.-P."/>
            <person name="Eisen J.A."/>
        </authorList>
    </citation>
    <scope>NUCLEOTIDE SEQUENCE [LARGE SCALE GENOMIC DNA]</scope>
    <source>
        <strain evidence="7">DSM 5692</strain>
    </source>
</reference>
<dbReference type="STRING" id="485915.Dret_2331"/>
<keyword evidence="4" id="KW-0029">Amino-acid transport</keyword>
<evidence type="ECO:0000256" key="4">
    <source>
        <dbReference type="ARBA" id="ARBA00022970"/>
    </source>
</evidence>
<dbReference type="PANTHER" id="PTHR47151">
    <property type="entry name" value="LEU/ILE/VAL-BINDING ABC TRANSPORTER SUBUNIT"/>
    <property type="match status" value="1"/>
</dbReference>
<dbReference type="SUPFAM" id="SSF53822">
    <property type="entry name" value="Periplasmic binding protein-like I"/>
    <property type="match status" value="1"/>
</dbReference>
<dbReference type="HOGENOM" id="CLU_027128_6_3_7"/>
<dbReference type="Pfam" id="PF13458">
    <property type="entry name" value="Peripla_BP_6"/>
    <property type="match status" value="1"/>
</dbReference>
<comment type="similarity">
    <text evidence="1">Belongs to the leucine-binding protein family.</text>
</comment>
<dbReference type="EMBL" id="CP001734">
    <property type="protein sequence ID" value="ACV69614.1"/>
    <property type="molecule type" value="Genomic_DNA"/>
</dbReference>
<keyword evidence="6" id="KW-0675">Receptor</keyword>
<dbReference type="RefSeq" id="WP_015752748.1">
    <property type="nucleotide sequence ID" value="NC_013223.1"/>
</dbReference>
<dbReference type="CDD" id="cd19983">
    <property type="entry name" value="PBP1_ABC_HAAT-like"/>
    <property type="match status" value="1"/>
</dbReference>
<dbReference type="InterPro" id="IPR028082">
    <property type="entry name" value="Peripla_BP_I"/>
</dbReference>
<keyword evidence="7" id="KW-1185">Reference proteome</keyword>
<dbReference type="PRINTS" id="PR00337">
    <property type="entry name" value="LEUILEVALBP"/>
</dbReference>
<keyword evidence="3" id="KW-0732">Signal</keyword>
<dbReference type="AlphaFoldDB" id="C8X5B7"/>
<proteinExistence type="inferred from homology"/>
<sequence>MPPVLQRLTIPALLFLLAALFGCDQTAIPIGFTGSLTGSYSDLGVQGRNGATLAIEEINAQGGIAGHPLRLVVRDDGNDPKTAKAVDRELIERGVVAIIGHMTSSQSVAALPVVNDAEVVLLSPTTSTPRLSGKDDYFFRIQTSTAQAARALGRYARNQLDLQRINVIEDTSNAAYTTPFLTNFQDTFCHSGQVVGQHCRFHSEMEQDWQLLADCLLQTPSDGILLLTSARDAASLLPILRHKAPQRVILSSGWATTRSLLTLGGASANQVYAAERNFPAERNTAYRHFVDAYRQRFGAFPSFAAVNGYDAVRVLARALTDTGGQRDGLRRALANIEKFPSLFGPLGFDAFGDALAPTHIFQVQNGSYALLETVASP</sequence>